<accession>A0ABV9RTM4</accession>
<protein>
    <submittedName>
        <fullName evidence="1">DUF6461 domain-containing protein</fullName>
    </submittedName>
</protein>
<evidence type="ECO:0000313" key="2">
    <source>
        <dbReference type="Proteomes" id="UP001595859"/>
    </source>
</evidence>
<evidence type="ECO:0000313" key="1">
    <source>
        <dbReference type="EMBL" id="MFC4851928.1"/>
    </source>
</evidence>
<name>A0ABV9RTM4_9PSEU</name>
<dbReference type="Proteomes" id="UP001595859">
    <property type="component" value="Unassembled WGS sequence"/>
</dbReference>
<gene>
    <name evidence="1" type="ORF">ACFPCV_00330</name>
</gene>
<dbReference type="Pfam" id="PF20062">
    <property type="entry name" value="DUF6461"/>
    <property type="match status" value="1"/>
</dbReference>
<keyword evidence="2" id="KW-1185">Reference proteome</keyword>
<proteinExistence type="predicted"/>
<dbReference type="InterPro" id="IPR045592">
    <property type="entry name" value="DUF6461"/>
</dbReference>
<comment type="caution">
    <text evidence="1">The sequence shown here is derived from an EMBL/GenBank/DDBJ whole genome shotgun (WGS) entry which is preliminary data.</text>
</comment>
<reference evidence="2" key="1">
    <citation type="journal article" date="2019" name="Int. J. Syst. Evol. Microbiol.">
        <title>The Global Catalogue of Microorganisms (GCM) 10K type strain sequencing project: providing services to taxonomists for standard genome sequencing and annotation.</title>
        <authorList>
            <consortium name="The Broad Institute Genomics Platform"/>
            <consortium name="The Broad Institute Genome Sequencing Center for Infectious Disease"/>
            <person name="Wu L."/>
            <person name="Ma J."/>
        </authorList>
    </citation>
    <scope>NUCLEOTIDE SEQUENCE [LARGE SCALE GENOMIC DNA]</scope>
    <source>
        <strain evidence="2">ZS-22-S1</strain>
    </source>
</reference>
<sequence>MSVDALVGNYSWVNEIEGWTVSVMRSRPTAEVIRVYGRDQEVPLGDVPFADMDRHRGPDTGAVELFVQVVRHEQCTVTLEHNGWSGALPEIARRCSADGGWFFSVYWNIHAAGMVTQAIDGHITAQFEPLYPMTPDVQPGERRPAWAIGPEVELGLTRQVCMAQLEQQTGVAVRQEWLTEPLPTYRIPEPYWLYRDVEGADRI</sequence>
<dbReference type="RefSeq" id="WP_378053171.1">
    <property type="nucleotide sequence ID" value="NZ_JBHSIS010000002.1"/>
</dbReference>
<dbReference type="EMBL" id="JBHSIS010000002">
    <property type="protein sequence ID" value="MFC4851928.1"/>
    <property type="molecule type" value="Genomic_DNA"/>
</dbReference>
<organism evidence="1 2">
    <name type="scientific">Actinophytocola glycyrrhizae</name>
    <dbReference type="NCBI Taxonomy" id="2044873"/>
    <lineage>
        <taxon>Bacteria</taxon>
        <taxon>Bacillati</taxon>
        <taxon>Actinomycetota</taxon>
        <taxon>Actinomycetes</taxon>
        <taxon>Pseudonocardiales</taxon>
        <taxon>Pseudonocardiaceae</taxon>
    </lineage>
</organism>